<dbReference type="Gene3D" id="2.30.290.10">
    <property type="entry name" value="BH3618-like"/>
    <property type="match status" value="1"/>
</dbReference>
<evidence type="ECO:0000313" key="5">
    <source>
        <dbReference type="EMBL" id="MBP1931456.1"/>
    </source>
</evidence>
<keyword evidence="5" id="KW-0966">Cell projection</keyword>
<reference evidence="5 6" key="1">
    <citation type="submission" date="2021-03" db="EMBL/GenBank/DDBJ databases">
        <title>Genomic Encyclopedia of Type Strains, Phase IV (KMG-IV): sequencing the most valuable type-strain genomes for metagenomic binning, comparative biology and taxonomic classification.</title>
        <authorList>
            <person name="Goeker M."/>
        </authorList>
    </citation>
    <scope>NUCLEOTIDE SEQUENCE [LARGE SCALE GENOMIC DNA]</scope>
    <source>
        <strain evidence="5 6">DSM 24738</strain>
    </source>
</reference>
<proteinExistence type="inferred from homology"/>
<dbReference type="Pfam" id="PF02623">
    <property type="entry name" value="FliW"/>
    <property type="match status" value="1"/>
</dbReference>
<keyword evidence="4" id="KW-0143">Chaperone</keyword>
<comment type="subunit">
    <text evidence="4">Interacts with translational regulator CsrA and flagellin(s).</text>
</comment>
<keyword evidence="2 4" id="KW-1005">Bacterial flagellum biogenesis</keyword>
<dbReference type="PANTHER" id="PTHR39190:SF1">
    <property type="entry name" value="FLAGELLAR ASSEMBLY FACTOR FLIW"/>
    <property type="match status" value="1"/>
</dbReference>
<name>A0ABS4GMI6_9BACL</name>
<keyword evidence="5" id="KW-0282">Flagellum</keyword>
<keyword evidence="6" id="KW-1185">Reference proteome</keyword>
<dbReference type="Proteomes" id="UP001519343">
    <property type="component" value="Unassembled WGS sequence"/>
</dbReference>
<evidence type="ECO:0000256" key="3">
    <source>
        <dbReference type="ARBA" id="ARBA00022845"/>
    </source>
</evidence>
<keyword evidence="1 4" id="KW-0963">Cytoplasm</keyword>
<comment type="subcellular location">
    <subcellularLocation>
        <location evidence="4">Cytoplasm</location>
    </subcellularLocation>
</comment>
<evidence type="ECO:0000256" key="2">
    <source>
        <dbReference type="ARBA" id="ARBA00022795"/>
    </source>
</evidence>
<comment type="similarity">
    <text evidence="4">Belongs to the FliW family.</text>
</comment>
<dbReference type="HAMAP" id="MF_01185">
    <property type="entry name" value="FliW"/>
    <property type="match status" value="1"/>
</dbReference>
<dbReference type="PANTHER" id="PTHR39190">
    <property type="entry name" value="FLAGELLAR ASSEMBLY FACTOR FLIW"/>
    <property type="match status" value="1"/>
</dbReference>
<accession>A0ABS4GMI6</accession>
<evidence type="ECO:0000313" key="6">
    <source>
        <dbReference type="Proteomes" id="UP001519343"/>
    </source>
</evidence>
<evidence type="ECO:0000256" key="4">
    <source>
        <dbReference type="HAMAP-Rule" id="MF_01185"/>
    </source>
</evidence>
<protein>
    <recommendedName>
        <fullName evidence="4">Flagellar assembly factor FliW</fullName>
    </recommendedName>
</protein>
<dbReference type="RefSeq" id="WP_209809557.1">
    <property type="nucleotide sequence ID" value="NZ_JAGGKT010000003.1"/>
</dbReference>
<comment type="function">
    <text evidence="4">Acts as an anti-CsrA protein, binds CsrA and prevents it from repressing translation of its target genes, one of which is flagellin. Binds to flagellin and participates in the assembly of the flagellum.</text>
</comment>
<keyword evidence="3 4" id="KW-0810">Translation regulation</keyword>
<comment type="caution">
    <text evidence="5">The sequence shown here is derived from an EMBL/GenBank/DDBJ whole genome shotgun (WGS) entry which is preliminary data.</text>
</comment>
<dbReference type="InterPro" id="IPR003775">
    <property type="entry name" value="Flagellar_assembly_factor_FliW"/>
</dbReference>
<evidence type="ECO:0000256" key="1">
    <source>
        <dbReference type="ARBA" id="ARBA00022490"/>
    </source>
</evidence>
<dbReference type="SUPFAM" id="SSF141457">
    <property type="entry name" value="BH3618-like"/>
    <property type="match status" value="1"/>
</dbReference>
<gene>
    <name evidence="4" type="primary">fliW</name>
    <name evidence="5" type="ORF">J2Z37_001457</name>
</gene>
<sequence length="144" mass="16211">MKISTLLFGEIEINKEQIIDFPSGIPGFPKENQFVFLPIPDTPFTSMQSVSSEVHFFVINPFEYFKDYEFDIPDPVIEMLGIDGPETVATWSILSLKENLADSTVNMQAPVIVNTGSRKGKQLVLNQYQIRQPIFMPTPVALQG</sequence>
<dbReference type="EMBL" id="JAGGKT010000003">
    <property type="protein sequence ID" value="MBP1931456.1"/>
    <property type="molecule type" value="Genomic_DNA"/>
</dbReference>
<keyword evidence="5" id="KW-0969">Cilium</keyword>
<dbReference type="InterPro" id="IPR024046">
    <property type="entry name" value="Flagellar_assmbl_FliW_dom_sf"/>
</dbReference>
<organism evidence="5 6">
    <name type="scientific">Ammoniphilus resinae</name>
    <dbReference type="NCBI Taxonomy" id="861532"/>
    <lineage>
        <taxon>Bacteria</taxon>
        <taxon>Bacillati</taxon>
        <taxon>Bacillota</taxon>
        <taxon>Bacilli</taxon>
        <taxon>Bacillales</taxon>
        <taxon>Paenibacillaceae</taxon>
        <taxon>Aneurinibacillus group</taxon>
        <taxon>Ammoniphilus</taxon>
    </lineage>
</organism>